<evidence type="ECO:0000313" key="1">
    <source>
        <dbReference type="EMBL" id="NML29713.1"/>
    </source>
</evidence>
<name>A0A7X9X1I0_9BURK</name>
<comment type="caution">
    <text evidence="1">The sequence shown here is derived from an EMBL/GenBank/DDBJ whole genome shotgun (WGS) entry which is preliminary data.</text>
</comment>
<accession>A0A7X9X1I0</accession>
<organism evidence="1 2">
    <name type="scientific">Paraburkholderia antibiotica</name>
    <dbReference type="NCBI Taxonomy" id="2728839"/>
    <lineage>
        <taxon>Bacteria</taxon>
        <taxon>Pseudomonadati</taxon>
        <taxon>Pseudomonadota</taxon>
        <taxon>Betaproteobacteria</taxon>
        <taxon>Burkholderiales</taxon>
        <taxon>Burkholderiaceae</taxon>
        <taxon>Paraburkholderia</taxon>
    </lineage>
</organism>
<protein>
    <recommendedName>
        <fullName evidence="3">Phosphatidylserine/phosphatidylglycerophosphate/ cardiolipin synthase</fullName>
    </recommendedName>
</protein>
<dbReference type="AlphaFoldDB" id="A0A7X9X1I0"/>
<keyword evidence="2" id="KW-1185">Reference proteome</keyword>
<dbReference type="RefSeq" id="WP_169495992.1">
    <property type="nucleotide sequence ID" value="NZ_JABBFZ010000001.1"/>
</dbReference>
<proteinExistence type="predicted"/>
<gene>
    <name evidence="1" type="ORF">HHL14_02555</name>
</gene>
<dbReference type="EMBL" id="JABBFZ010000001">
    <property type="protein sequence ID" value="NML29713.1"/>
    <property type="molecule type" value="Genomic_DNA"/>
</dbReference>
<dbReference type="Proteomes" id="UP000583127">
    <property type="component" value="Unassembled WGS sequence"/>
</dbReference>
<evidence type="ECO:0000313" key="2">
    <source>
        <dbReference type="Proteomes" id="UP000583127"/>
    </source>
</evidence>
<evidence type="ECO:0008006" key="3">
    <source>
        <dbReference type="Google" id="ProtNLM"/>
    </source>
</evidence>
<reference evidence="1 2" key="1">
    <citation type="submission" date="2020-04" db="EMBL/GenBank/DDBJ databases">
        <title>Paraburkholderia sp. G-4-1-8 isolated from soil.</title>
        <authorList>
            <person name="Dahal R.H."/>
        </authorList>
    </citation>
    <scope>NUCLEOTIDE SEQUENCE [LARGE SCALE GENOMIC DNA]</scope>
    <source>
        <strain evidence="1 2">G-4-1-8</strain>
    </source>
</reference>
<sequence>MSIYVIDGVRINAANDRVTHVRWGQVNPRNNQWANPAGPGIDEVIRAVDAIQGGDEVWTVFPVQGQTVLGPQVTVVVYPGGLEGIETADAANHPGRTMLDLPRI</sequence>